<organism evidence="7 8">
    <name type="scientific">Hyphomonas pacifica</name>
    <dbReference type="NCBI Taxonomy" id="1280941"/>
    <lineage>
        <taxon>Bacteria</taxon>
        <taxon>Pseudomonadati</taxon>
        <taxon>Pseudomonadota</taxon>
        <taxon>Alphaproteobacteria</taxon>
        <taxon>Hyphomonadales</taxon>
        <taxon>Hyphomonadaceae</taxon>
        <taxon>Hyphomonas</taxon>
    </lineage>
</organism>
<dbReference type="Pfam" id="PF13677">
    <property type="entry name" value="MotB_plug"/>
    <property type="match status" value="1"/>
</dbReference>
<dbReference type="InterPro" id="IPR025713">
    <property type="entry name" value="MotB-like_N_dom"/>
</dbReference>
<dbReference type="Gene3D" id="3.30.1330.60">
    <property type="entry name" value="OmpA-like domain"/>
    <property type="match status" value="1"/>
</dbReference>
<protein>
    <submittedName>
        <fullName evidence="7">Uncharacterized protein</fullName>
    </submittedName>
</protein>
<dbReference type="InterPro" id="IPR050330">
    <property type="entry name" value="Bact_OuterMem_StrucFunc"/>
</dbReference>
<dbReference type="AlphaFoldDB" id="A0A062U9T8"/>
<comment type="subcellular location">
    <subcellularLocation>
        <location evidence="1">Cell membrane</location>
        <topology evidence="1">Single-pass membrane protein</topology>
    </subcellularLocation>
</comment>
<dbReference type="InterPro" id="IPR036737">
    <property type="entry name" value="OmpA-like_sf"/>
</dbReference>
<proteinExistence type="inferred from homology"/>
<evidence type="ECO:0000256" key="5">
    <source>
        <dbReference type="ARBA" id="ARBA00022989"/>
    </source>
</evidence>
<name>A0A062U9T8_9PROT</name>
<keyword evidence="4" id="KW-0812">Transmembrane</keyword>
<dbReference type="InterPro" id="IPR006665">
    <property type="entry name" value="OmpA-like"/>
</dbReference>
<dbReference type="STRING" id="1280941.HY2_07200"/>
<evidence type="ECO:0000256" key="2">
    <source>
        <dbReference type="ARBA" id="ARBA00008914"/>
    </source>
</evidence>
<dbReference type="GO" id="GO:0005886">
    <property type="term" value="C:plasma membrane"/>
    <property type="evidence" value="ECO:0007669"/>
    <property type="project" value="UniProtKB-SubCell"/>
</dbReference>
<dbReference type="PANTHER" id="PTHR30329">
    <property type="entry name" value="STATOR ELEMENT OF FLAGELLAR MOTOR COMPLEX"/>
    <property type="match status" value="1"/>
</dbReference>
<dbReference type="EMBL" id="AWFB01000005">
    <property type="protein sequence ID" value="RAN35373.1"/>
    <property type="molecule type" value="Genomic_DNA"/>
</dbReference>
<evidence type="ECO:0000256" key="3">
    <source>
        <dbReference type="ARBA" id="ARBA00022475"/>
    </source>
</evidence>
<dbReference type="CDD" id="cd07185">
    <property type="entry name" value="OmpA_C-like"/>
    <property type="match status" value="1"/>
</dbReference>
<accession>A0A062U9T8</accession>
<comment type="similarity">
    <text evidence="2">Belongs to the MotB family.</text>
</comment>
<reference evidence="7 8" key="1">
    <citation type="submission" date="2013-04" db="EMBL/GenBank/DDBJ databases">
        <title>Hyphomonas sp. T24B3 Genome Sequencing.</title>
        <authorList>
            <person name="Lai Q."/>
            <person name="Shao Z."/>
        </authorList>
    </citation>
    <scope>NUCLEOTIDE SEQUENCE [LARGE SCALE GENOMIC DNA]</scope>
    <source>
        <strain evidence="7 8">T24B3</strain>
    </source>
</reference>
<comment type="caution">
    <text evidence="7">The sequence shown here is derived from an EMBL/GenBank/DDBJ whole genome shotgun (WGS) entry which is preliminary data.</text>
</comment>
<keyword evidence="8" id="KW-1185">Reference proteome</keyword>
<evidence type="ECO:0000313" key="7">
    <source>
        <dbReference type="EMBL" id="RAN35373.1"/>
    </source>
</evidence>
<dbReference type="PROSITE" id="PS51123">
    <property type="entry name" value="OMPA_2"/>
    <property type="match status" value="1"/>
</dbReference>
<dbReference type="Pfam" id="PF00691">
    <property type="entry name" value="OmpA"/>
    <property type="match status" value="1"/>
</dbReference>
<dbReference type="eggNOG" id="COG1360">
    <property type="taxonomic scope" value="Bacteria"/>
</dbReference>
<dbReference type="SUPFAM" id="SSF103088">
    <property type="entry name" value="OmpA-like"/>
    <property type="match status" value="1"/>
</dbReference>
<evidence type="ECO:0000256" key="1">
    <source>
        <dbReference type="ARBA" id="ARBA00004162"/>
    </source>
</evidence>
<gene>
    <name evidence="7" type="ORF">HY3_08725</name>
</gene>
<evidence type="ECO:0000313" key="8">
    <source>
        <dbReference type="Proteomes" id="UP000249123"/>
    </source>
</evidence>
<keyword evidence="5" id="KW-1133">Transmembrane helix</keyword>
<keyword evidence="6" id="KW-0472">Membrane</keyword>
<evidence type="ECO:0000256" key="6">
    <source>
        <dbReference type="ARBA" id="ARBA00023136"/>
    </source>
</evidence>
<sequence length="211" mass="22876">MPARRLGTWKLAYADFLTALMAFFLLLWLVSGVSPDARGDIADFFNNGQTASASTLVDIRPNETQRLYNLLSSDAALQSTEDNIVLSRQTNGVRIDLIDSEARPLFAMNESGFTPAGEQLMQNVGHSLSPLTVPLTIEGHTDAFPSQDSERSNWDISSERANAARRALTAAGITDSRIRAVTGLAATRPLDAGQPHLPANRRISILLQVDG</sequence>
<keyword evidence="3" id="KW-1003">Cell membrane</keyword>
<evidence type="ECO:0000256" key="4">
    <source>
        <dbReference type="ARBA" id="ARBA00022692"/>
    </source>
</evidence>
<dbReference type="PANTHER" id="PTHR30329:SF21">
    <property type="entry name" value="LIPOPROTEIN YIAD-RELATED"/>
    <property type="match status" value="1"/>
</dbReference>
<dbReference type="Proteomes" id="UP000249123">
    <property type="component" value="Unassembled WGS sequence"/>
</dbReference>